<dbReference type="Proteomes" id="UP001430755">
    <property type="component" value="Unassembled WGS sequence"/>
</dbReference>
<evidence type="ECO:0000313" key="13">
    <source>
        <dbReference type="Proteomes" id="UP001430755"/>
    </source>
</evidence>
<evidence type="ECO:0000259" key="11">
    <source>
        <dbReference type="PROSITE" id="PS51379"/>
    </source>
</evidence>
<keyword evidence="7" id="KW-0249">Electron transport</keyword>
<dbReference type="InterPro" id="IPR017896">
    <property type="entry name" value="4Fe4S_Fe-S-bd"/>
</dbReference>
<dbReference type="EMBL" id="JAJMLW010000001">
    <property type="protein sequence ID" value="MCI2240845.1"/>
    <property type="molecule type" value="Genomic_DNA"/>
</dbReference>
<evidence type="ECO:0000256" key="9">
    <source>
        <dbReference type="ARBA" id="ARBA00023014"/>
    </source>
</evidence>
<proteinExistence type="predicted"/>
<evidence type="ECO:0000256" key="3">
    <source>
        <dbReference type="ARBA" id="ARBA00022448"/>
    </source>
</evidence>
<feature type="region of interest" description="Disordered" evidence="10">
    <location>
        <begin position="184"/>
        <end position="206"/>
    </location>
</feature>
<evidence type="ECO:0000256" key="2">
    <source>
        <dbReference type="ARBA" id="ARBA00003584"/>
    </source>
</evidence>
<dbReference type="RefSeq" id="WP_242162472.1">
    <property type="nucleotide sequence ID" value="NZ_JAJMLW010000001.1"/>
</dbReference>
<comment type="function">
    <text evidence="2">Electron transfer subunit of the terminal reductase during anaerobic growth on various sulfoxide and N-oxide compounds.</text>
</comment>
<dbReference type="EC" id="1.8.5.3" evidence="12"/>
<name>A0ABS9WDI3_9ACTN</name>
<keyword evidence="6" id="KW-0677">Repeat</keyword>
<keyword evidence="9" id="KW-0411">Iron-sulfur</keyword>
<keyword evidence="12" id="KW-0560">Oxidoreductase</keyword>
<dbReference type="PANTHER" id="PTHR43177:SF5">
    <property type="entry name" value="ANAEROBIC DIMETHYL SULFOXIDE REDUCTASE CHAIN B-RELATED"/>
    <property type="match status" value="1"/>
</dbReference>
<organism evidence="12 13">
    <name type="scientific">Adlercreutzia faecimuris</name>
    <dbReference type="NCBI Taxonomy" id="2897341"/>
    <lineage>
        <taxon>Bacteria</taxon>
        <taxon>Bacillati</taxon>
        <taxon>Actinomycetota</taxon>
        <taxon>Coriobacteriia</taxon>
        <taxon>Eggerthellales</taxon>
        <taxon>Eggerthellaceae</taxon>
        <taxon>Adlercreutzia</taxon>
    </lineage>
</organism>
<dbReference type="InterPro" id="IPR014297">
    <property type="entry name" value="DMSO_DmsB"/>
</dbReference>
<evidence type="ECO:0000256" key="6">
    <source>
        <dbReference type="ARBA" id="ARBA00022737"/>
    </source>
</evidence>
<evidence type="ECO:0000313" key="12">
    <source>
        <dbReference type="EMBL" id="MCI2240845.1"/>
    </source>
</evidence>
<gene>
    <name evidence="12" type="primary">dmsB</name>
    <name evidence="12" type="ORF">LPT13_00530</name>
</gene>
<dbReference type="PROSITE" id="PS51379">
    <property type="entry name" value="4FE4S_FER_2"/>
    <property type="match status" value="3"/>
</dbReference>
<dbReference type="Pfam" id="PF13247">
    <property type="entry name" value="Fer4_11"/>
    <property type="match status" value="1"/>
</dbReference>
<reference evidence="12" key="1">
    <citation type="submission" date="2021-11" db="EMBL/GenBank/DDBJ databases">
        <title>A Novel Adlercreutzia Species, isolated from a Allomyrina dichotoma larva feces.</title>
        <authorList>
            <person name="Suh M.K."/>
        </authorList>
    </citation>
    <scope>NUCLEOTIDE SEQUENCE</scope>
    <source>
        <strain evidence="12">JBNU-10</strain>
    </source>
</reference>
<dbReference type="SUPFAM" id="SSF54862">
    <property type="entry name" value="4Fe-4S ferredoxins"/>
    <property type="match status" value="1"/>
</dbReference>
<dbReference type="InterPro" id="IPR050954">
    <property type="entry name" value="ET_IronSulfur_Cluster-Binding"/>
</dbReference>
<evidence type="ECO:0000256" key="7">
    <source>
        <dbReference type="ARBA" id="ARBA00022982"/>
    </source>
</evidence>
<feature type="domain" description="4Fe-4S ferredoxin-type" evidence="11">
    <location>
        <begin position="59"/>
        <end position="89"/>
    </location>
</feature>
<accession>A0ABS9WDI3</accession>
<dbReference type="NCBIfam" id="TIGR02951">
    <property type="entry name" value="DMSO_dmsB"/>
    <property type="match status" value="1"/>
</dbReference>
<keyword evidence="4" id="KW-0004">4Fe-4S</keyword>
<dbReference type="CDD" id="cd16371">
    <property type="entry name" value="DMSOR_beta_like"/>
    <property type="match status" value="1"/>
</dbReference>
<keyword evidence="13" id="KW-1185">Reference proteome</keyword>
<dbReference type="PROSITE" id="PS00198">
    <property type="entry name" value="4FE4S_FER_1"/>
    <property type="match status" value="1"/>
</dbReference>
<evidence type="ECO:0000256" key="8">
    <source>
        <dbReference type="ARBA" id="ARBA00023004"/>
    </source>
</evidence>
<evidence type="ECO:0000256" key="5">
    <source>
        <dbReference type="ARBA" id="ARBA00022723"/>
    </source>
</evidence>
<dbReference type="Gene3D" id="3.30.70.20">
    <property type="match status" value="2"/>
</dbReference>
<evidence type="ECO:0000256" key="10">
    <source>
        <dbReference type="SAM" id="MobiDB-lite"/>
    </source>
</evidence>
<sequence>MTKYAFAFDAARCTGCKTCNLACKDYHDLSPEVTFRRVYEYAGGGFVRDEKGCLTNNVWTTYVSMNCNHCENPACVEVCPTGAMHRDDQGFVSVDHDRCVGCKYCEMACPYNVPSYDAELGQMRKCDGCSERVAAGETPICVDACPLYALDFGTEEEMRKKHGDGVWLAPLPSPDYTKPTTIMSAAKNSRPGGTHEGTLANPKEVR</sequence>
<evidence type="ECO:0000256" key="1">
    <source>
        <dbReference type="ARBA" id="ARBA00001966"/>
    </source>
</evidence>
<dbReference type="PANTHER" id="PTHR43177">
    <property type="entry name" value="PROTEIN NRFC"/>
    <property type="match status" value="1"/>
</dbReference>
<keyword evidence="5" id="KW-0479">Metal-binding</keyword>
<comment type="cofactor">
    <cofactor evidence="1">
        <name>[4Fe-4S] cluster</name>
        <dbReference type="ChEBI" id="CHEBI:49883"/>
    </cofactor>
</comment>
<keyword evidence="3" id="KW-0813">Transport</keyword>
<evidence type="ECO:0000256" key="4">
    <source>
        <dbReference type="ARBA" id="ARBA00022485"/>
    </source>
</evidence>
<feature type="domain" description="4Fe-4S ferredoxin-type" evidence="11">
    <location>
        <begin position="4"/>
        <end position="32"/>
    </location>
</feature>
<protein>
    <submittedName>
        <fullName evidence="12">Dimethylsulfoxide reductase subunit B</fullName>
        <ecNumber evidence="12">1.8.5.3</ecNumber>
    </submittedName>
</protein>
<keyword evidence="8" id="KW-0408">Iron</keyword>
<dbReference type="InterPro" id="IPR017900">
    <property type="entry name" value="4Fe4S_Fe_S_CS"/>
</dbReference>
<comment type="caution">
    <text evidence="12">The sequence shown here is derived from an EMBL/GenBank/DDBJ whole genome shotgun (WGS) entry which is preliminary data.</text>
</comment>
<feature type="domain" description="4Fe-4S ferredoxin-type" evidence="11">
    <location>
        <begin position="90"/>
        <end position="119"/>
    </location>
</feature>
<dbReference type="GO" id="GO:0016491">
    <property type="term" value="F:oxidoreductase activity"/>
    <property type="evidence" value="ECO:0007669"/>
    <property type="project" value="UniProtKB-KW"/>
</dbReference>